<name>A0A504YSR6_FASGI</name>
<keyword evidence="4" id="KW-0378">Hydrolase</keyword>
<proteinExistence type="predicted"/>
<comment type="caution">
    <text evidence="7">The sequence shown here is derived from an EMBL/GenBank/DDBJ whole genome shotgun (WGS) entry which is preliminary data.</text>
</comment>
<dbReference type="GO" id="GO:0006308">
    <property type="term" value="P:DNA catabolic process"/>
    <property type="evidence" value="ECO:0007669"/>
    <property type="project" value="TreeGrafter"/>
</dbReference>
<dbReference type="GO" id="GO:0046872">
    <property type="term" value="F:metal ion binding"/>
    <property type="evidence" value="ECO:0007669"/>
    <property type="project" value="UniProtKB-KW"/>
</dbReference>
<comment type="cofactor">
    <cofactor evidence="1">
        <name>Mg(2+)</name>
        <dbReference type="ChEBI" id="CHEBI:18420"/>
    </cofactor>
</comment>
<dbReference type="OrthoDB" id="6280019at2759"/>
<dbReference type="Proteomes" id="UP000316759">
    <property type="component" value="Unassembled WGS sequence"/>
</dbReference>
<evidence type="ECO:0000256" key="6">
    <source>
        <dbReference type="ARBA" id="ARBA00022842"/>
    </source>
</evidence>
<dbReference type="GO" id="GO:0003676">
    <property type="term" value="F:nucleic acid binding"/>
    <property type="evidence" value="ECO:0007669"/>
    <property type="project" value="InterPro"/>
</dbReference>
<evidence type="ECO:0000256" key="4">
    <source>
        <dbReference type="ARBA" id="ARBA00022801"/>
    </source>
</evidence>
<dbReference type="GO" id="GO:0005737">
    <property type="term" value="C:cytoplasm"/>
    <property type="evidence" value="ECO:0007669"/>
    <property type="project" value="TreeGrafter"/>
</dbReference>
<accession>A0A504YSR6</accession>
<dbReference type="PANTHER" id="PTHR13058:SF19">
    <property type="entry name" value="LD40940P"/>
    <property type="match status" value="1"/>
</dbReference>
<reference evidence="7 8" key="1">
    <citation type="submission" date="2019-04" db="EMBL/GenBank/DDBJ databases">
        <title>Annotation for the trematode Fasciola gigantica.</title>
        <authorList>
            <person name="Choi Y.-J."/>
        </authorList>
    </citation>
    <scope>NUCLEOTIDE SEQUENCE [LARGE SCALE GENOMIC DNA]</scope>
    <source>
        <strain evidence="7">Uganda_cow_1</strain>
    </source>
</reference>
<dbReference type="Gene3D" id="3.30.420.10">
    <property type="entry name" value="Ribonuclease H-like superfamily/Ribonuclease H"/>
    <property type="match status" value="1"/>
</dbReference>
<protein>
    <submittedName>
        <fullName evidence="7">Three prime repair exonuclease 2</fullName>
    </submittedName>
</protein>
<evidence type="ECO:0000256" key="1">
    <source>
        <dbReference type="ARBA" id="ARBA00001946"/>
    </source>
</evidence>
<dbReference type="EMBL" id="SUNJ01005555">
    <property type="protein sequence ID" value="TPP63519.1"/>
    <property type="molecule type" value="Genomic_DNA"/>
</dbReference>
<evidence type="ECO:0000256" key="2">
    <source>
        <dbReference type="ARBA" id="ARBA00022722"/>
    </source>
</evidence>
<sequence length="240" mass="26799">MQIRNSGQPLSQSSPKKVNYLLAEKESLRLTDVYSRVFGAVQKHAHNAEGLDKNNLFHQKEFDSTAVELIQAFISRLDPPICVVAHNGNRFDFPLLRTELASVRGCKFKLFDHTGSPILCADSVHLFRDLGDLLRCSQSTKNDDSGLDSSLACSFSDSGQPLSQSSPKKVNYLLAEKESLRLTDVYSRVFGAVQKHAHNAEGDCLAVMELVQYLGLAAIDWLQVNYIDFNRFPISRSTFT</sequence>
<keyword evidence="5 7" id="KW-0269">Exonuclease</keyword>
<dbReference type="AlphaFoldDB" id="A0A504YSR6"/>
<dbReference type="InterPro" id="IPR040393">
    <property type="entry name" value="TREX1/2"/>
</dbReference>
<evidence type="ECO:0000313" key="8">
    <source>
        <dbReference type="Proteomes" id="UP000316759"/>
    </source>
</evidence>
<keyword evidence="2" id="KW-0540">Nuclease</keyword>
<dbReference type="GO" id="GO:0008296">
    <property type="term" value="F:3'-5'-DNA exonuclease activity"/>
    <property type="evidence" value="ECO:0007669"/>
    <property type="project" value="TreeGrafter"/>
</dbReference>
<evidence type="ECO:0000256" key="5">
    <source>
        <dbReference type="ARBA" id="ARBA00022839"/>
    </source>
</evidence>
<dbReference type="InterPro" id="IPR036397">
    <property type="entry name" value="RNaseH_sf"/>
</dbReference>
<dbReference type="PANTHER" id="PTHR13058">
    <property type="entry name" value="THREE PRIME REPAIR EXONUCLEASE 1, 2"/>
    <property type="match status" value="1"/>
</dbReference>
<keyword evidence="8" id="KW-1185">Reference proteome</keyword>
<evidence type="ECO:0000256" key="3">
    <source>
        <dbReference type="ARBA" id="ARBA00022723"/>
    </source>
</evidence>
<evidence type="ECO:0000313" key="7">
    <source>
        <dbReference type="EMBL" id="TPP63519.1"/>
    </source>
</evidence>
<organism evidence="7 8">
    <name type="scientific">Fasciola gigantica</name>
    <name type="common">Giant liver fluke</name>
    <dbReference type="NCBI Taxonomy" id="46835"/>
    <lineage>
        <taxon>Eukaryota</taxon>
        <taxon>Metazoa</taxon>
        <taxon>Spiralia</taxon>
        <taxon>Lophotrochozoa</taxon>
        <taxon>Platyhelminthes</taxon>
        <taxon>Trematoda</taxon>
        <taxon>Digenea</taxon>
        <taxon>Plagiorchiida</taxon>
        <taxon>Echinostomata</taxon>
        <taxon>Echinostomatoidea</taxon>
        <taxon>Fasciolidae</taxon>
        <taxon>Fasciola</taxon>
    </lineage>
</organism>
<keyword evidence="3" id="KW-0479">Metal-binding</keyword>
<dbReference type="SUPFAM" id="SSF53098">
    <property type="entry name" value="Ribonuclease H-like"/>
    <property type="match status" value="1"/>
</dbReference>
<keyword evidence="6" id="KW-0460">Magnesium</keyword>
<gene>
    <name evidence="7" type="ORF">FGIG_05002</name>
</gene>
<dbReference type="STRING" id="46835.A0A504YSR6"/>
<dbReference type="InterPro" id="IPR012337">
    <property type="entry name" value="RNaseH-like_sf"/>
</dbReference>